<proteinExistence type="predicted"/>
<dbReference type="Proteomes" id="UP000198598">
    <property type="component" value="Unassembled WGS sequence"/>
</dbReference>
<keyword evidence="3" id="KW-1185">Reference proteome</keyword>
<dbReference type="RefSeq" id="WP_093828403.1">
    <property type="nucleotide sequence ID" value="NZ_FOLQ01000006.1"/>
</dbReference>
<dbReference type="OrthoDB" id="9768354at2"/>
<evidence type="ECO:0000259" key="1">
    <source>
        <dbReference type="Pfam" id="PF04326"/>
    </source>
</evidence>
<evidence type="ECO:0000313" key="2">
    <source>
        <dbReference type="EMBL" id="SFD67295.1"/>
    </source>
</evidence>
<dbReference type="AlphaFoldDB" id="A0A1I1U9I2"/>
<accession>A0A1I1U9I2</accession>
<dbReference type="Pfam" id="PF04326">
    <property type="entry name" value="SLFN_AlbA_2"/>
    <property type="match status" value="1"/>
</dbReference>
<dbReference type="STRING" id="662367.SAMN05216167_106174"/>
<dbReference type="Gene3D" id="3.30.950.30">
    <property type="entry name" value="Schlafen, AAA domain"/>
    <property type="match status" value="1"/>
</dbReference>
<dbReference type="EMBL" id="FOLQ01000006">
    <property type="protein sequence ID" value="SFD67295.1"/>
    <property type="molecule type" value="Genomic_DNA"/>
</dbReference>
<keyword evidence="2" id="KW-0238">DNA-binding</keyword>
<name>A0A1I1U9I2_9BACT</name>
<sequence>MKSFYEKEDYSIEDIQSLITNEVEESIYLDFKEAGALDKSDGKRKDISKDVASFANSDGGIIIYGIKELDHKAHSLSYVNGNIFTKEWLEQVINSSIQRNIPSLLIFPLRENGDIEKTIYIIKIPRSIDAPHISKDNRFYKRFNFLSVPMEEYEIRQSYGRKSTSFLQIFGWGFSKNEARSNNERIQFEFSGTIINSGDVVESTYKVNAYINNPPKSIDISYDTTNTNHSHTIMENKRIKISATGTSPIFPNETLTVLRFNISLPLNIIREVVKDVEIELRVMYSGGEDQSFIKLNDLALKYTDG</sequence>
<dbReference type="GO" id="GO:0003677">
    <property type="term" value="F:DNA binding"/>
    <property type="evidence" value="ECO:0007669"/>
    <property type="project" value="UniProtKB-KW"/>
</dbReference>
<evidence type="ECO:0000313" key="3">
    <source>
        <dbReference type="Proteomes" id="UP000198598"/>
    </source>
</evidence>
<feature type="domain" description="Schlafen AlbA-2" evidence="1">
    <location>
        <begin position="25"/>
        <end position="150"/>
    </location>
</feature>
<organism evidence="2 3">
    <name type="scientific">Spirosoma endophyticum</name>
    <dbReference type="NCBI Taxonomy" id="662367"/>
    <lineage>
        <taxon>Bacteria</taxon>
        <taxon>Pseudomonadati</taxon>
        <taxon>Bacteroidota</taxon>
        <taxon>Cytophagia</taxon>
        <taxon>Cytophagales</taxon>
        <taxon>Cytophagaceae</taxon>
        <taxon>Spirosoma</taxon>
    </lineage>
</organism>
<dbReference type="InterPro" id="IPR007421">
    <property type="entry name" value="Schlafen_AlbA_2_dom"/>
</dbReference>
<dbReference type="InterPro" id="IPR038461">
    <property type="entry name" value="Schlafen_AlbA_2_dom_sf"/>
</dbReference>
<gene>
    <name evidence="2" type="ORF">SAMN05216167_106174</name>
</gene>
<protein>
    <submittedName>
        <fullName evidence="2">Putative DNA-binding domain-containing protein</fullName>
    </submittedName>
</protein>
<reference evidence="2 3" key="1">
    <citation type="submission" date="2016-10" db="EMBL/GenBank/DDBJ databases">
        <authorList>
            <person name="de Groot N.N."/>
        </authorList>
    </citation>
    <scope>NUCLEOTIDE SEQUENCE [LARGE SCALE GENOMIC DNA]</scope>
    <source>
        <strain evidence="2 3">DSM 26130</strain>
    </source>
</reference>